<evidence type="ECO:0000259" key="1">
    <source>
        <dbReference type="PROSITE" id="PS51112"/>
    </source>
</evidence>
<dbReference type="InterPro" id="IPR023473">
    <property type="entry name" value="AMMECR1"/>
</dbReference>
<dbReference type="RefSeq" id="WP_008908542.1">
    <property type="nucleotide sequence ID" value="NZ_CAKP01000066.1"/>
</dbReference>
<dbReference type="SUPFAM" id="SSF53213">
    <property type="entry name" value="LigB-like"/>
    <property type="match status" value="1"/>
</dbReference>
<dbReference type="CDD" id="cd07951">
    <property type="entry name" value="ED_3B_N_AMMECR1"/>
    <property type="match status" value="1"/>
</dbReference>
<dbReference type="GO" id="GO:0008198">
    <property type="term" value="F:ferrous iron binding"/>
    <property type="evidence" value="ECO:0007669"/>
    <property type="project" value="InterPro"/>
</dbReference>
<dbReference type="InterPro" id="IPR027485">
    <property type="entry name" value="AMMECR1_N"/>
</dbReference>
<organism evidence="2 3">
    <name type="scientific">Caloramator australicus RC3</name>
    <dbReference type="NCBI Taxonomy" id="857293"/>
    <lineage>
        <taxon>Bacteria</taxon>
        <taxon>Bacillati</taxon>
        <taxon>Bacillota</taxon>
        <taxon>Clostridia</taxon>
        <taxon>Eubacteriales</taxon>
        <taxon>Clostridiaceae</taxon>
        <taxon>Caloramator</taxon>
    </lineage>
</organism>
<accession>I7LIW6</accession>
<dbReference type="Pfam" id="PF02900">
    <property type="entry name" value="LigB"/>
    <property type="match status" value="1"/>
</dbReference>
<dbReference type="eggNOG" id="COG3885">
    <property type="taxonomic scope" value="Bacteria"/>
</dbReference>
<dbReference type="SUPFAM" id="SSF143447">
    <property type="entry name" value="AMMECR1-like"/>
    <property type="match status" value="1"/>
</dbReference>
<dbReference type="NCBIfam" id="TIGR00296">
    <property type="entry name" value="TIGR00296 family protein"/>
    <property type="match status" value="1"/>
</dbReference>
<dbReference type="PANTHER" id="PTHR13016">
    <property type="entry name" value="AMMECR1 HOMOLOG"/>
    <property type="match status" value="1"/>
</dbReference>
<dbReference type="GO" id="GO:0016702">
    <property type="term" value="F:oxidoreductase activity, acting on single donors with incorporation of molecular oxygen, incorporation of two atoms of oxygen"/>
    <property type="evidence" value="ECO:0007669"/>
    <property type="project" value="UniProtKB-ARBA"/>
</dbReference>
<dbReference type="eggNOG" id="COG2078">
    <property type="taxonomic scope" value="Bacteria"/>
</dbReference>
<keyword evidence="3" id="KW-1185">Reference proteome</keyword>
<proteinExistence type="predicted"/>
<dbReference type="InterPro" id="IPR004183">
    <property type="entry name" value="Xdiol_dOase_suB"/>
</dbReference>
<dbReference type="InterPro" id="IPR036071">
    <property type="entry name" value="AMMECR1_dom_sf"/>
</dbReference>
<sequence>MPIVGQFLMPHPPIIIPEVGRGEEKIAKKTIDACTKIAKEIASIKPDTIIIITPHGPVFGDAVAICNSSFIDGSLKNFNAPSLSFKFKVNKELANKIIELADVSEIPIAPLGENSHVEYNIRLSLDHGAIVPLYFITKEYKDFSIIHITYGMINPIKLYELGIKIADAFKNSKERAVVIASGDLSHKASSKSPYGFDEYGPKFDCQLLDYLKEGKAVEIFKMDKSLIKRAAECGLRSLYILLGTLDEYNFTSEILSYEAPFGIGYANVKFIIDKKVESKLEAINLAVKKSLKEKRANENPYVKLARESLEYYIKKQKYIKIPNYVTDEMLNEKRGVFVSIYKNGELRGCIGTIYPLTNSIAEEIIRNSIESGTNDPRFYPVEEDELDELEYSVDVLMPPESATKDDLDPKRYGVIVRRGTRAGLLLPNLEGVDTVEMQLQIALKKAGISPDENYSIERFEVKRYR</sequence>
<name>I7LIW6_9CLOT</name>
<dbReference type="PROSITE" id="PS51112">
    <property type="entry name" value="AMMECR1"/>
    <property type="match status" value="1"/>
</dbReference>
<evidence type="ECO:0000313" key="2">
    <source>
        <dbReference type="EMBL" id="CCJ33272.1"/>
    </source>
</evidence>
<reference evidence="2 3" key="1">
    <citation type="journal article" date="2011" name="J. Bacteriol.">
        <title>Draft genome sequence of Caloramator australicus strain RC3T, a thermoanaerobe from the Great Artesian Basin of Australia.</title>
        <authorList>
            <person name="Ogg C.D."/>
            <person name="Patel B.K.C."/>
        </authorList>
    </citation>
    <scope>NUCLEOTIDE SEQUENCE [LARGE SCALE GENOMIC DNA]</scope>
    <source>
        <strain evidence="2 3">RC3</strain>
    </source>
</reference>
<dbReference type="Proteomes" id="UP000007652">
    <property type="component" value="Unassembled WGS sequence"/>
</dbReference>
<dbReference type="Pfam" id="PF01871">
    <property type="entry name" value="AMMECR1"/>
    <property type="match status" value="1"/>
</dbReference>
<dbReference type="Gene3D" id="3.30.700.20">
    <property type="entry name" value="Hypothetical protein ph0010, domain 1"/>
    <property type="match status" value="1"/>
</dbReference>
<feature type="domain" description="AMMECR1" evidence="1">
    <location>
        <begin position="296"/>
        <end position="465"/>
    </location>
</feature>
<comment type="caution">
    <text evidence="2">The sequence shown here is derived from an EMBL/GenBank/DDBJ whole genome shotgun (WGS) entry which is preliminary data.</text>
</comment>
<dbReference type="PANTHER" id="PTHR13016:SF0">
    <property type="entry name" value="AMME SYNDROME CANDIDATE GENE 1 PROTEIN"/>
    <property type="match status" value="1"/>
</dbReference>
<dbReference type="EMBL" id="CAKP01000066">
    <property type="protein sequence ID" value="CCJ33272.1"/>
    <property type="molecule type" value="Genomic_DNA"/>
</dbReference>
<gene>
    <name evidence="2" type="ORF">CAAU_1188</name>
</gene>
<protein>
    <submittedName>
        <fullName evidence="2">COG2078: Uncharacterized ACR</fullName>
    </submittedName>
</protein>
<dbReference type="NCBIfam" id="TIGR04335">
    <property type="entry name" value="AmmeMemoSam_A"/>
    <property type="match status" value="1"/>
</dbReference>
<dbReference type="OrthoDB" id="159752at2"/>
<dbReference type="InterPro" id="IPR027623">
    <property type="entry name" value="AmmeMemoSam_A"/>
</dbReference>
<evidence type="ECO:0000313" key="3">
    <source>
        <dbReference type="Proteomes" id="UP000007652"/>
    </source>
</evidence>
<dbReference type="NCBIfam" id="TIGR04336">
    <property type="entry name" value="AmmeMemoSam_B"/>
    <property type="match status" value="1"/>
</dbReference>
<dbReference type="STRING" id="857293.CAAU_1188"/>
<dbReference type="Gene3D" id="3.40.830.10">
    <property type="entry name" value="LigB-like"/>
    <property type="match status" value="1"/>
</dbReference>
<dbReference type="AlphaFoldDB" id="I7LIW6"/>
<dbReference type="InterPro" id="IPR002733">
    <property type="entry name" value="AMMECR1_domain"/>
</dbReference>